<accession>A0ABT2T6P5</accession>
<dbReference type="SUPFAM" id="SSF50104">
    <property type="entry name" value="Translation proteins SH3-like domain"/>
    <property type="match status" value="1"/>
</dbReference>
<sequence length="90" mass="10402">MTEMFAISKAGHDKGQMYVILKEEGEYLYLVDGKTRGVDNPKKKKKKHVQPVKTGADEKLAEKIKDMRTIYNEEIRFAIKSRTNKEVDNV</sequence>
<evidence type="ECO:0000313" key="3">
    <source>
        <dbReference type="EMBL" id="MCU6745541.1"/>
    </source>
</evidence>
<protein>
    <submittedName>
        <fullName evidence="3">KOW domain-containing RNA-binding protein</fullName>
    </submittedName>
</protein>
<organism evidence="3 4">
    <name type="scientific">Suilimivivens aceti</name>
    <dbReference type="NCBI Taxonomy" id="2981774"/>
    <lineage>
        <taxon>Bacteria</taxon>
        <taxon>Bacillati</taxon>
        <taxon>Bacillota</taxon>
        <taxon>Clostridia</taxon>
        <taxon>Lachnospirales</taxon>
        <taxon>Lachnospiraceae</taxon>
        <taxon>Suilimivivens</taxon>
    </lineage>
</organism>
<proteinExistence type="predicted"/>
<reference evidence="3 4" key="1">
    <citation type="journal article" date="2021" name="ISME Commun">
        <title>Automated analysis of genomic sequences facilitates high-throughput and comprehensive description of bacteria.</title>
        <authorList>
            <person name="Hitch T.C.A."/>
        </authorList>
    </citation>
    <scope>NUCLEOTIDE SEQUENCE [LARGE SCALE GENOMIC DNA]</scope>
    <source>
        <strain evidence="3 4">Sanger_18</strain>
    </source>
</reference>
<evidence type="ECO:0000256" key="2">
    <source>
        <dbReference type="ARBA" id="ARBA00023274"/>
    </source>
</evidence>
<comment type="caution">
    <text evidence="3">The sequence shown here is derived from an EMBL/GenBank/DDBJ whole genome shotgun (WGS) entry which is preliminary data.</text>
</comment>
<keyword evidence="1" id="KW-0689">Ribosomal protein</keyword>
<dbReference type="CDD" id="cd06088">
    <property type="entry name" value="KOW_RPL14"/>
    <property type="match status" value="1"/>
</dbReference>
<dbReference type="Proteomes" id="UP001652432">
    <property type="component" value="Unassembled WGS sequence"/>
</dbReference>
<evidence type="ECO:0000256" key="1">
    <source>
        <dbReference type="ARBA" id="ARBA00022980"/>
    </source>
</evidence>
<dbReference type="RefSeq" id="WP_118799110.1">
    <property type="nucleotide sequence ID" value="NZ_JAOQKJ010000013.1"/>
</dbReference>
<gene>
    <name evidence="3" type="ORF">OCV77_13775</name>
</gene>
<dbReference type="InterPro" id="IPR041985">
    <property type="entry name" value="Ribosomal_eL14_KOW"/>
</dbReference>
<evidence type="ECO:0000313" key="4">
    <source>
        <dbReference type="Proteomes" id="UP001652432"/>
    </source>
</evidence>
<dbReference type="EMBL" id="JAOQKJ010000013">
    <property type="protein sequence ID" value="MCU6745541.1"/>
    <property type="molecule type" value="Genomic_DNA"/>
</dbReference>
<name>A0ABT2T6P5_9FIRM</name>
<dbReference type="InterPro" id="IPR008991">
    <property type="entry name" value="Translation_prot_SH3-like_sf"/>
</dbReference>
<keyword evidence="4" id="KW-1185">Reference proteome</keyword>
<keyword evidence="2" id="KW-0687">Ribonucleoprotein</keyword>